<evidence type="ECO:0000313" key="2">
    <source>
        <dbReference type="EMBL" id="CAI6096494.1"/>
    </source>
</evidence>
<proteinExistence type="predicted"/>
<feature type="compositionally biased region" description="Polar residues" evidence="1">
    <location>
        <begin position="74"/>
        <end position="87"/>
    </location>
</feature>
<dbReference type="Proteomes" id="UP001160390">
    <property type="component" value="Unassembled WGS sequence"/>
</dbReference>
<keyword evidence="3" id="KW-1185">Reference proteome</keyword>
<evidence type="ECO:0000256" key="1">
    <source>
        <dbReference type="SAM" id="MobiDB-lite"/>
    </source>
</evidence>
<reference evidence="2" key="1">
    <citation type="submission" date="2023-01" db="EMBL/GenBank/DDBJ databases">
        <authorList>
            <person name="Piombo E."/>
        </authorList>
    </citation>
    <scope>NUCLEOTIDE SEQUENCE</scope>
</reference>
<dbReference type="AlphaFoldDB" id="A0AA35Q9J9"/>
<evidence type="ECO:0000313" key="3">
    <source>
        <dbReference type="Proteomes" id="UP001160390"/>
    </source>
</evidence>
<protein>
    <submittedName>
        <fullName evidence="2">Uncharacterized protein</fullName>
    </submittedName>
</protein>
<dbReference type="EMBL" id="CABFNP030001282">
    <property type="protein sequence ID" value="CAI6096494.1"/>
    <property type="molecule type" value="Genomic_DNA"/>
</dbReference>
<sequence>MPPVCVGLMGNRRACVRNAKLYPTSWVLTSTAPTQPSLAGKFPNVIRTPTRERPSNRGMSRKAFNPGTSWKPAQATNNSSAQPPVKTSPSSSYGSSFWGDLSPSRLDVMSEGKGGKRPASQSPPGSGRRRPESPSTPPSKIPVAIPHRPTPKRTNSKSPSRKTKRVPSRPLSRRAPRSRRISRKFQKLSAPLVSE</sequence>
<feature type="region of interest" description="Disordered" evidence="1">
    <location>
        <begin position="32"/>
        <end position="195"/>
    </location>
</feature>
<accession>A0AA35Q9J9</accession>
<gene>
    <name evidence="2" type="ORF">CCHLO57077_00009154</name>
</gene>
<comment type="caution">
    <text evidence="2">The sequence shown here is derived from an EMBL/GenBank/DDBJ whole genome shotgun (WGS) entry which is preliminary data.</text>
</comment>
<feature type="compositionally biased region" description="Basic residues" evidence="1">
    <location>
        <begin position="149"/>
        <end position="186"/>
    </location>
</feature>
<name>A0AA35Q9J9_9HYPO</name>
<feature type="compositionally biased region" description="Low complexity" evidence="1">
    <location>
        <begin position="117"/>
        <end position="126"/>
    </location>
</feature>
<organism evidence="2 3">
    <name type="scientific">Clonostachys chloroleuca</name>
    <dbReference type="NCBI Taxonomy" id="1926264"/>
    <lineage>
        <taxon>Eukaryota</taxon>
        <taxon>Fungi</taxon>
        <taxon>Dikarya</taxon>
        <taxon>Ascomycota</taxon>
        <taxon>Pezizomycotina</taxon>
        <taxon>Sordariomycetes</taxon>
        <taxon>Hypocreomycetidae</taxon>
        <taxon>Hypocreales</taxon>
        <taxon>Bionectriaceae</taxon>
        <taxon>Clonostachys</taxon>
    </lineage>
</organism>